<keyword evidence="1" id="KW-0732">Signal</keyword>
<sequence>MKASYLFILLGLVLGLSSPSFADKIVLDSNQTLSGELLEIQAGFVTLRQWEDGGEIIRRFQPDSVTSLIFEDQDKRLDLRAFHRAKFIELLSPSDAAILTHYLRNLYKKGLYSQCLALAKSWHPKNNYNDLDQAYRKLLIHASLAESLEEEAKQHALSWLQAEELKHSDPLPWEVLARYYLEREEPEKALWISLRPIAMQSGGDSAKLGTLRDIAATCYQQLGYPDQFDEKSESRSEAKAILLPSLLKENLTFEQLLKTPIPQ</sequence>
<reference evidence="2 3" key="1">
    <citation type="submission" date="2020-07" db="EMBL/GenBank/DDBJ databases">
        <authorList>
            <person name="Feng X."/>
        </authorList>
    </citation>
    <scope>NUCLEOTIDE SEQUENCE [LARGE SCALE GENOMIC DNA]</scope>
    <source>
        <strain evidence="2 3">JCM23202</strain>
    </source>
</reference>
<evidence type="ECO:0000313" key="3">
    <source>
        <dbReference type="Proteomes" id="UP000526501"/>
    </source>
</evidence>
<gene>
    <name evidence="2" type="ORF">H5P27_13665</name>
</gene>
<accession>A0A7X1B7P6</accession>
<dbReference type="EMBL" id="JACHVC010000012">
    <property type="protein sequence ID" value="MBC2607096.1"/>
    <property type="molecule type" value="Genomic_DNA"/>
</dbReference>
<comment type="caution">
    <text evidence="2">The sequence shown here is derived from an EMBL/GenBank/DDBJ whole genome shotgun (WGS) entry which is preliminary data.</text>
</comment>
<dbReference type="RefSeq" id="WP_185660959.1">
    <property type="nucleotide sequence ID" value="NZ_CAWPOO010000012.1"/>
</dbReference>
<evidence type="ECO:0000256" key="1">
    <source>
        <dbReference type="SAM" id="SignalP"/>
    </source>
</evidence>
<feature type="signal peptide" evidence="1">
    <location>
        <begin position="1"/>
        <end position="22"/>
    </location>
</feature>
<dbReference type="Proteomes" id="UP000526501">
    <property type="component" value="Unassembled WGS sequence"/>
</dbReference>
<dbReference type="AlphaFoldDB" id="A0A7X1B7P6"/>
<proteinExistence type="predicted"/>
<name>A0A7X1B7P6_9BACT</name>
<protein>
    <submittedName>
        <fullName evidence="2">Uncharacterized protein</fullName>
    </submittedName>
</protein>
<feature type="chain" id="PRO_5030695745" evidence="1">
    <location>
        <begin position="23"/>
        <end position="263"/>
    </location>
</feature>
<keyword evidence="3" id="KW-1185">Reference proteome</keyword>
<evidence type="ECO:0000313" key="2">
    <source>
        <dbReference type="EMBL" id="MBC2607096.1"/>
    </source>
</evidence>
<organism evidence="2 3">
    <name type="scientific">Pelagicoccus albus</name>
    <dbReference type="NCBI Taxonomy" id="415222"/>
    <lineage>
        <taxon>Bacteria</taxon>
        <taxon>Pseudomonadati</taxon>
        <taxon>Verrucomicrobiota</taxon>
        <taxon>Opitutia</taxon>
        <taxon>Puniceicoccales</taxon>
        <taxon>Pelagicoccaceae</taxon>
        <taxon>Pelagicoccus</taxon>
    </lineage>
</organism>